<dbReference type="PROSITE" id="PS50110">
    <property type="entry name" value="RESPONSE_REGULATORY"/>
    <property type="match status" value="1"/>
</dbReference>
<evidence type="ECO:0000313" key="11">
    <source>
        <dbReference type="Proteomes" id="UP000483432"/>
    </source>
</evidence>
<dbReference type="Proteomes" id="UP000483432">
    <property type="component" value="Unassembled WGS sequence"/>
</dbReference>
<feature type="DNA-binding region" description="OmpR/PhoB-type" evidence="7">
    <location>
        <begin position="124"/>
        <end position="220"/>
    </location>
</feature>
<feature type="modified residue" description="4-aspartylphosphate" evidence="6">
    <location>
        <position position="51"/>
    </location>
</feature>
<dbReference type="SMART" id="SM00448">
    <property type="entry name" value="REC"/>
    <property type="match status" value="1"/>
</dbReference>
<evidence type="ECO:0000256" key="6">
    <source>
        <dbReference type="PROSITE-ProRule" id="PRU00169"/>
    </source>
</evidence>
<dbReference type="Gene3D" id="6.10.250.690">
    <property type="match status" value="1"/>
</dbReference>
<organism evidence="10 11">
    <name type="scientific">Sulfuriferula multivorans</name>
    <dbReference type="NCBI Taxonomy" id="1559896"/>
    <lineage>
        <taxon>Bacteria</taxon>
        <taxon>Pseudomonadati</taxon>
        <taxon>Pseudomonadota</taxon>
        <taxon>Betaproteobacteria</taxon>
        <taxon>Nitrosomonadales</taxon>
        <taxon>Sulfuricellaceae</taxon>
        <taxon>Sulfuriferula</taxon>
    </lineage>
</organism>
<evidence type="ECO:0000256" key="3">
    <source>
        <dbReference type="ARBA" id="ARBA00023015"/>
    </source>
</evidence>
<dbReference type="Pfam" id="PF00486">
    <property type="entry name" value="Trans_reg_C"/>
    <property type="match status" value="1"/>
</dbReference>
<protein>
    <submittedName>
        <fullName evidence="10">Response regulator transcription factor</fullName>
    </submittedName>
</protein>
<feature type="domain" description="Response regulatory" evidence="8">
    <location>
        <begin position="2"/>
        <end position="116"/>
    </location>
</feature>
<dbReference type="GO" id="GO:0000156">
    <property type="term" value="F:phosphorelay response regulator activity"/>
    <property type="evidence" value="ECO:0007669"/>
    <property type="project" value="TreeGrafter"/>
</dbReference>
<dbReference type="GO" id="GO:0006355">
    <property type="term" value="P:regulation of DNA-templated transcription"/>
    <property type="evidence" value="ECO:0007669"/>
    <property type="project" value="InterPro"/>
</dbReference>
<dbReference type="SUPFAM" id="SSF52172">
    <property type="entry name" value="CheY-like"/>
    <property type="match status" value="1"/>
</dbReference>
<evidence type="ECO:0000259" key="8">
    <source>
        <dbReference type="PROSITE" id="PS50110"/>
    </source>
</evidence>
<dbReference type="InterPro" id="IPR036388">
    <property type="entry name" value="WH-like_DNA-bd_sf"/>
</dbReference>
<keyword evidence="1 6" id="KW-0597">Phosphoprotein</keyword>
<keyword evidence="2" id="KW-0902">Two-component regulatory system</keyword>
<dbReference type="Gene3D" id="3.40.50.2300">
    <property type="match status" value="1"/>
</dbReference>
<dbReference type="InterPro" id="IPR039420">
    <property type="entry name" value="WalR-like"/>
</dbReference>
<dbReference type="FunFam" id="3.40.50.2300:FF:000002">
    <property type="entry name" value="DNA-binding response regulator PhoP"/>
    <property type="match status" value="1"/>
</dbReference>
<accession>A0A7C9P8C4</accession>
<keyword evidence="5" id="KW-0804">Transcription</keyword>
<gene>
    <name evidence="10" type="ORF">GZ085_03055</name>
</gene>
<dbReference type="InterPro" id="IPR001867">
    <property type="entry name" value="OmpR/PhoB-type_DNA-bd"/>
</dbReference>
<evidence type="ECO:0000256" key="4">
    <source>
        <dbReference type="ARBA" id="ARBA00023125"/>
    </source>
</evidence>
<proteinExistence type="predicted"/>
<dbReference type="AlphaFoldDB" id="A0A7C9P8C4"/>
<dbReference type="GO" id="GO:0032993">
    <property type="term" value="C:protein-DNA complex"/>
    <property type="evidence" value="ECO:0007669"/>
    <property type="project" value="TreeGrafter"/>
</dbReference>
<evidence type="ECO:0000259" key="9">
    <source>
        <dbReference type="PROSITE" id="PS51755"/>
    </source>
</evidence>
<dbReference type="CDD" id="cd17624">
    <property type="entry name" value="REC_OmpR_PmrA-like"/>
    <property type="match status" value="1"/>
</dbReference>
<evidence type="ECO:0000256" key="1">
    <source>
        <dbReference type="ARBA" id="ARBA00022553"/>
    </source>
</evidence>
<dbReference type="PROSITE" id="PS51755">
    <property type="entry name" value="OMPR_PHOB"/>
    <property type="match status" value="1"/>
</dbReference>
<feature type="domain" description="OmpR/PhoB-type" evidence="9">
    <location>
        <begin position="124"/>
        <end position="220"/>
    </location>
</feature>
<evidence type="ECO:0000256" key="5">
    <source>
        <dbReference type="ARBA" id="ARBA00023163"/>
    </source>
</evidence>
<keyword evidence="4 7" id="KW-0238">DNA-binding</keyword>
<sequence>MKILLVEDDPTLGEAVVLATRQAGFTVDWSRDGVQAENALSGFSYDAMLLDLGLPRREGLEVLRNLRRRGKTLPVMILTARDTVEDRVRGLDAGADDYLLKPFSLDELLARLRALLRRAHGVADTQICMGRLCFDSLKRQARVEESPLVLSAREVEVLEILLHHAGRVTAKEAIADRLAGWDEGVGENAVEVYIHRLRRKLEGSGVGIRTLRGLGYLLEVGG</sequence>
<dbReference type="SMART" id="SM00862">
    <property type="entry name" value="Trans_reg_C"/>
    <property type="match status" value="1"/>
</dbReference>
<dbReference type="Gene3D" id="1.10.10.10">
    <property type="entry name" value="Winged helix-like DNA-binding domain superfamily/Winged helix DNA-binding domain"/>
    <property type="match status" value="1"/>
</dbReference>
<dbReference type="Pfam" id="PF00072">
    <property type="entry name" value="Response_reg"/>
    <property type="match status" value="1"/>
</dbReference>
<evidence type="ECO:0000313" key="10">
    <source>
        <dbReference type="EMBL" id="NDP47368.1"/>
    </source>
</evidence>
<dbReference type="InterPro" id="IPR001789">
    <property type="entry name" value="Sig_transdc_resp-reg_receiver"/>
</dbReference>
<evidence type="ECO:0000256" key="2">
    <source>
        <dbReference type="ARBA" id="ARBA00023012"/>
    </source>
</evidence>
<dbReference type="PANTHER" id="PTHR48111">
    <property type="entry name" value="REGULATOR OF RPOS"/>
    <property type="match status" value="1"/>
</dbReference>
<dbReference type="GO" id="GO:0005829">
    <property type="term" value="C:cytosol"/>
    <property type="evidence" value="ECO:0007669"/>
    <property type="project" value="TreeGrafter"/>
</dbReference>
<dbReference type="CDD" id="cd00383">
    <property type="entry name" value="trans_reg_C"/>
    <property type="match status" value="1"/>
</dbReference>
<evidence type="ECO:0000256" key="7">
    <source>
        <dbReference type="PROSITE-ProRule" id="PRU01091"/>
    </source>
</evidence>
<reference evidence="10 11" key="1">
    <citation type="submission" date="2019-09" db="EMBL/GenBank/DDBJ databases">
        <title>H2 Metabolism Revealed by Metagenomic Analysis in Subglacial Sediment of East Antarctica.</title>
        <authorList>
            <person name="Yang Z."/>
            <person name="Zhang Y."/>
            <person name="Lv Y."/>
            <person name="Yan W."/>
            <person name="Xiao X."/>
            <person name="Sun B."/>
            <person name="Ma H."/>
        </authorList>
    </citation>
    <scope>NUCLEOTIDE SEQUENCE [LARGE SCALE GENOMIC DNA]</scope>
    <source>
        <strain evidence="10">Bin2_2</strain>
    </source>
</reference>
<comment type="caution">
    <text evidence="10">The sequence shown here is derived from an EMBL/GenBank/DDBJ whole genome shotgun (WGS) entry which is preliminary data.</text>
</comment>
<keyword evidence="3" id="KW-0805">Transcription regulation</keyword>
<dbReference type="InterPro" id="IPR011006">
    <property type="entry name" value="CheY-like_superfamily"/>
</dbReference>
<dbReference type="EMBL" id="JAAFGW010000027">
    <property type="protein sequence ID" value="NDP47368.1"/>
    <property type="molecule type" value="Genomic_DNA"/>
</dbReference>
<dbReference type="PANTHER" id="PTHR48111:SF67">
    <property type="entry name" value="TRANSCRIPTIONAL REGULATORY PROTEIN TCTD"/>
    <property type="match status" value="1"/>
</dbReference>
<dbReference type="GO" id="GO:0000976">
    <property type="term" value="F:transcription cis-regulatory region binding"/>
    <property type="evidence" value="ECO:0007669"/>
    <property type="project" value="TreeGrafter"/>
</dbReference>
<name>A0A7C9P8C4_9PROT</name>